<comment type="caution">
    <text evidence="2">The sequence shown here is derived from an EMBL/GenBank/DDBJ whole genome shotgun (WGS) entry which is preliminary data.</text>
</comment>
<keyword evidence="3" id="KW-1185">Reference proteome</keyword>
<accession>A0A9P8CFL8</accession>
<proteinExistence type="predicted"/>
<dbReference type="Proteomes" id="UP000887226">
    <property type="component" value="Unassembled WGS sequence"/>
</dbReference>
<name>A0A9P8CFL8_9HELO</name>
<evidence type="ECO:0000313" key="2">
    <source>
        <dbReference type="EMBL" id="KAG9244977.1"/>
    </source>
</evidence>
<sequence length="564" mass="63633">MGATVLNRQQPWHSSLRTMGLPIFASPTRDEVAYQDSQNEIRREYLAQPRRWPRFSQLFTDTVESPDERNQEPEDEIPQAQDTDTTRTTIPLEPFDIILHRLRDDIPQTIPREDTGQLTVAPQMRQHDDGSPMQDTDLFSPLNEVTNTQPAAVEDNPARAEFDEMTAAMSRDQMSVFLREYYIGRGPSGDRQAHQSRSSVGEVEAALESTAISLPTRVTAIPRETEAESTRNSELVAMLQERRDLGETPLVDLNGSTSRPRRLSEAVELISAVRDAQRIRRNSSGEGTTTQTALNADPTMEQSILNFLNQDEATVATNRSQLADTVQPTLVQGAAQEEQNSMSSRPEALVTRFTAGNRVRLFDVIRQTIPVEAPPMIDQRPVSARPGSHGGQRDLVPLAGWGLFELREMLRDTNSEITDRRRQLFRGFALSIRQELEGLQTLAIRIRERIMLLEEQLDMNLRSLPTPTILPSVVDRSFSPDVDRDELSAARRELIRATRAVTGMRRLLRSVGDPALNPSYLEVVYTLELTAAHRSHYSWLVRRVADIQHTQEDEAESENESVPS</sequence>
<dbReference type="EMBL" id="MU253872">
    <property type="protein sequence ID" value="KAG9244977.1"/>
    <property type="molecule type" value="Genomic_DNA"/>
</dbReference>
<feature type="region of interest" description="Disordered" evidence="1">
    <location>
        <begin position="63"/>
        <end position="91"/>
    </location>
</feature>
<dbReference type="AlphaFoldDB" id="A0A9P8CFL8"/>
<evidence type="ECO:0000313" key="3">
    <source>
        <dbReference type="Proteomes" id="UP000887226"/>
    </source>
</evidence>
<gene>
    <name evidence="2" type="ORF">BJ878DRAFT_41355</name>
</gene>
<protein>
    <submittedName>
        <fullName evidence="2">Uncharacterized protein</fullName>
    </submittedName>
</protein>
<organism evidence="2 3">
    <name type="scientific">Calycina marina</name>
    <dbReference type="NCBI Taxonomy" id="1763456"/>
    <lineage>
        <taxon>Eukaryota</taxon>
        <taxon>Fungi</taxon>
        <taxon>Dikarya</taxon>
        <taxon>Ascomycota</taxon>
        <taxon>Pezizomycotina</taxon>
        <taxon>Leotiomycetes</taxon>
        <taxon>Helotiales</taxon>
        <taxon>Pezizellaceae</taxon>
        <taxon>Calycina</taxon>
    </lineage>
</organism>
<evidence type="ECO:0000256" key="1">
    <source>
        <dbReference type="SAM" id="MobiDB-lite"/>
    </source>
</evidence>
<feature type="compositionally biased region" description="Polar residues" evidence="1">
    <location>
        <begin position="80"/>
        <end position="89"/>
    </location>
</feature>
<reference evidence="2" key="1">
    <citation type="journal article" date="2021" name="IMA Fungus">
        <title>Genomic characterization of three marine fungi, including Emericellopsis atlantica sp. nov. with signatures of a generalist lifestyle and marine biomass degradation.</title>
        <authorList>
            <person name="Hagestad O.C."/>
            <person name="Hou L."/>
            <person name="Andersen J.H."/>
            <person name="Hansen E.H."/>
            <person name="Altermark B."/>
            <person name="Li C."/>
            <person name="Kuhnert E."/>
            <person name="Cox R.J."/>
            <person name="Crous P.W."/>
            <person name="Spatafora J.W."/>
            <person name="Lail K."/>
            <person name="Amirebrahimi M."/>
            <person name="Lipzen A."/>
            <person name="Pangilinan J."/>
            <person name="Andreopoulos W."/>
            <person name="Hayes R.D."/>
            <person name="Ng V."/>
            <person name="Grigoriev I.V."/>
            <person name="Jackson S.A."/>
            <person name="Sutton T.D.S."/>
            <person name="Dobson A.D.W."/>
            <person name="Rama T."/>
        </authorList>
    </citation>
    <scope>NUCLEOTIDE SEQUENCE</scope>
    <source>
        <strain evidence="2">TRa3180A</strain>
    </source>
</reference>